<evidence type="ECO:0000256" key="1">
    <source>
        <dbReference type="HAMAP-Rule" id="MF_00386"/>
    </source>
</evidence>
<keyword evidence="1" id="KW-0472">Membrane</keyword>
<dbReference type="HAMAP" id="MF_00386">
    <property type="entry name" value="UPF0161_YidD"/>
    <property type="match status" value="1"/>
</dbReference>
<dbReference type="NCBIfam" id="TIGR00278">
    <property type="entry name" value="membrane protein insertion efficiency factor YidD"/>
    <property type="match status" value="1"/>
</dbReference>
<evidence type="ECO:0000313" key="4">
    <source>
        <dbReference type="Proteomes" id="UP000225548"/>
    </source>
</evidence>
<sequence>MSTESSHEDVPVPTAGRGPGVRALVAAARVYQRFVSPLSGPRCRFYPSCSSYAITAVEKHGALKGTWLAAHRLIRCNPWNPGGVDDVPEPTPRPSSTH</sequence>
<dbReference type="EMBL" id="PDJG01000001">
    <property type="protein sequence ID" value="PFG34734.1"/>
    <property type="molecule type" value="Genomic_DNA"/>
</dbReference>
<dbReference type="OrthoDB" id="9801753at2"/>
<accession>A0A2A9E7A0</accession>
<dbReference type="InterPro" id="IPR002696">
    <property type="entry name" value="Membr_insert_effic_factor_YidD"/>
</dbReference>
<gene>
    <name evidence="3" type="ORF">ATL42_2654</name>
</gene>
<dbReference type="PANTHER" id="PTHR33383">
    <property type="entry name" value="MEMBRANE PROTEIN INSERTION EFFICIENCY FACTOR-RELATED"/>
    <property type="match status" value="1"/>
</dbReference>
<dbReference type="GO" id="GO:0005886">
    <property type="term" value="C:plasma membrane"/>
    <property type="evidence" value="ECO:0007669"/>
    <property type="project" value="UniProtKB-SubCell"/>
</dbReference>
<reference evidence="3 4" key="1">
    <citation type="submission" date="2017-10" db="EMBL/GenBank/DDBJ databases">
        <title>Sequencing the genomes of 1000 actinobacteria strains.</title>
        <authorList>
            <person name="Klenk H.-P."/>
        </authorList>
    </citation>
    <scope>NUCLEOTIDE SEQUENCE [LARGE SCALE GENOMIC DNA]</scope>
    <source>
        <strain evidence="3 4">DSM 18966</strain>
    </source>
</reference>
<dbReference type="RefSeq" id="WP_098455724.1">
    <property type="nucleotide sequence ID" value="NZ_PDJG01000001.1"/>
</dbReference>
<dbReference type="SMART" id="SM01234">
    <property type="entry name" value="Haemolytic"/>
    <property type="match status" value="1"/>
</dbReference>
<comment type="function">
    <text evidence="1">Could be involved in insertion of integral membrane proteins into the membrane.</text>
</comment>
<keyword evidence="4" id="KW-1185">Reference proteome</keyword>
<comment type="subcellular location">
    <subcellularLocation>
        <location evidence="1">Cell membrane</location>
        <topology evidence="1">Peripheral membrane protein</topology>
        <orientation evidence="1">Cytoplasmic side</orientation>
    </subcellularLocation>
</comment>
<proteinExistence type="inferred from homology"/>
<evidence type="ECO:0000313" key="3">
    <source>
        <dbReference type="EMBL" id="PFG34734.1"/>
    </source>
</evidence>
<comment type="similarity">
    <text evidence="1">Belongs to the UPF0161 family.</text>
</comment>
<name>A0A2A9E7A0_9MICO</name>
<feature type="region of interest" description="Disordered" evidence="2">
    <location>
        <begin position="79"/>
        <end position="98"/>
    </location>
</feature>
<keyword evidence="1" id="KW-1003">Cell membrane</keyword>
<protein>
    <recommendedName>
        <fullName evidence="1">Putative membrane protein insertion efficiency factor</fullName>
    </recommendedName>
</protein>
<dbReference type="AlphaFoldDB" id="A0A2A9E7A0"/>
<dbReference type="Proteomes" id="UP000225548">
    <property type="component" value="Unassembled WGS sequence"/>
</dbReference>
<organism evidence="3 4">
    <name type="scientific">Sanguibacter antarcticus</name>
    <dbReference type="NCBI Taxonomy" id="372484"/>
    <lineage>
        <taxon>Bacteria</taxon>
        <taxon>Bacillati</taxon>
        <taxon>Actinomycetota</taxon>
        <taxon>Actinomycetes</taxon>
        <taxon>Micrococcales</taxon>
        <taxon>Sanguibacteraceae</taxon>
        <taxon>Sanguibacter</taxon>
    </lineage>
</organism>
<dbReference type="PANTHER" id="PTHR33383:SF1">
    <property type="entry name" value="MEMBRANE PROTEIN INSERTION EFFICIENCY FACTOR-RELATED"/>
    <property type="match status" value="1"/>
</dbReference>
<comment type="caution">
    <text evidence="3">The sequence shown here is derived from an EMBL/GenBank/DDBJ whole genome shotgun (WGS) entry which is preliminary data.</text>
</comment>
<dbReference type="Pfam" id="PF01809">
    <property type="entry name" value="YidD"/>
    <property type="match status" value="1"/>
</dbReference>
<evidence type="ECO:0000256" key="2">
    <source>
        <dbReference type="SAM" id="MobiDB-lite"/>
    </source>
</evidence>
<feature type="compositionally biased region" description="Pro residues" evidence="2">
    <location>
        <begin position="89"/>
        <end position="98"/>
    </location>
</feature>